<reference evidence="3" key="1">
    <citation type="submission" date="2020-05" db="UniProtKB">
        <authorList>
            <consortium name="EnsemblMetazoa"/>
        </authorList>
    </citation>
    <scope>IDENTIFICATION</scope>
    <source>
        <strain evidence="3">BB02</strain>
    </source>
</reference>
<accession>A0A2C9M8Q3</accession>
<evidence type="ECO:0000256" key="1">
    <source>
        <dbReference type="SAM" id="MobiDB-lite"/>
    </source>
</evidence>
<feature type="compositionally biased region" description="Basic and acidic residues" evidence="1">
    <location>
        <begin position="574"/>
        <end position="587"/>
    </location>
</feature>
<gene>
    <name evidence="3" type="primary">106067494</name>
</gene>
<dbReference type="InterPro" id="IPR049012">
    <property type="entry name" value="Mutator_transp_dom"/>
</dbReference>
<dbReference type="Pfam" id="PF20700">
    <property type="entry name" value="Mutator"/>
    <property type="match status" value="1"/>
</dbReference>
<dbReference type="Proteomes" id="UP000076420">
    <property type="component" value="Unassembled WGS sequence"/>
</dbReference>
<sequence>MAPTKQATLRQSKRNVRSKKASNREVMAKARAAKLAKRDTPQQFATPEAEISGSTETEIPVKESASKRKLDFFGADTQGQANPNGPTLPAFAFIDTDFLHTFIGQIGCEFCSNKLTLKMEKRTGSVFMLKAKCLNCETLHATAATSKSTVDSKHYEINRRLVASFLNIGLGYAAMESFCEALGIDSMTSKTYMAHLKFIENKNKTFIEDIRAKAIEKVRSFYGATSKEDTIDITVSFDGSWQKRGHTSKHGLGVVIETTTGLAVDFHVMSTYCQKCSTTGKNMLKRGKAVYDEWFKRHELDCTINHSGSSGLMEVNAAKVMWLRSQNLGFRYTTFVSDGDCKTYKELQSLAPYSVPIKKEECINHVSKRLGTALRNLVTNEAKLGTTLGGRKAGSLSQVKINLLQRYYKKAVSSKCSTTEELRKKIMTTFNHASSTDERPQHDCCPTGKMSWCFWQRALAHKLTPPSHKGKSSSFISQNVADKVRPIYERLTSDILLERCLGGMTQNANESIHSKIWARCPKQTFLGKKRVEIGTALAVSEFNFGSLGLHIFMSNIGCPIKNTSLLKGKRRDAKRVSKSEKKESVEAKRRRKEIVSAQIIAQQEYFRSEGGHSYESGKY</sequence>
<dbReference type="EnsemblMetazoa" id="BGLB039848-RA">
    <property type="protein sequence ID" value="BGLB039848-PA"/>
    <property type="gene ID" value="BGLB039848"/>
</dbReference>
<evidence type="ECO:0000259" key="2">
    <source>
        <dbReference type="Pfam" id="PF20700"/>
    </source>
</evidence>
<dbReference type="VEuPathDB" id="VectorBase:BGLAX_033651"/>
<evidence type="ECO:0000313" key="3">
    <source>
        <dbReference type="EnsemblMetazoa" id="BGLB039848-PA"/>
    </source>
</evidence>
<feature type="compositionally biased region" description="Polar residues" evidence="1">
    <location>
        <begin position="1"/>
        <end position="10"/>
    </location>
</feature>
<dbReference type="PANTHER" id="PTHR33309:SF3">
    <property type="entry name" value="CCHC-TYPE DOMAIN-CONTAINING PROTEIN"/>
    <property type="match status" value="1"/>
</dbReference>
<protein>
    <recommendedName>
        <fullName evidence="2">Mutator-like transposase domain-containing protein</fullName>
    </recommendedName>
</protein>
<dbReference type="VEuPathDB" id="VectorBase:BGLAX_028608"/>
<dbReference type="OrthoDB" id="6148188at2759"/>
<feature type="compositionally biased region" description="Basic residues" evidence="1">
    <location>
        <begin position="11"/>
        <end position="21"/>
    </location>
</feature>
<feature type="region of interest" description="Disordered" evidence="1">
    <location>
        <begin position="571"/>
        <end position="591"/>
    </location>
</feature>
<name>A0A2C9M8Q3_BIOGL</name>
<organism evidence="3 4">
    <name type="scientific">Biomphalaria glabrata</name>
    <name type="common">Bloodfluke planorb</name>
    <name type="synonym">Freshwater snail</name>
    <dbReference type="NCBI Taxonomy" id="6526"/>
    <lineage>
        <taxon>Eukaryota</taxon>
        <taxon>Metazoa</taxon>
        <taxon>Spiralia</taxon>
        <taxon>Lophotrochozoa</taxon>
        <taxon>Mollusca</taxon>
        <taxon>Gastropoda</taxon>
        <taxon>Heterobranchia</taxon>
        <taxon>Euthyneura</taxon>
        <taxon>Panpulmonata</taxon>
        <taxon>Hygrophila</taxon>
        <taxon>Lymnaeoidea</taxon>
        <taxon>Planorbidae</taxon>
        <taxon>Biomphalaria</taxon>
    </lineage>
</organism>
<dbReference type="PANTHER" id="PTHR33309">
    <property type="entry name" value="KERATIN, ULTRA HIGH-SULFUR MATRIX PROTEIN-LIKE"/>
    <property type="match status" value="1"/>
</dbReference>
<feature type="domain" description="Mutator-like transposase" evidence="2">
    <location>
        <begin position="113"/>
        <end position="453"/>
    </location>
</feature>
<feature type="region of interest" description="Disordered" evidence="1">
    <location>
        <begin position="1"/>
        <end position="60"/>
    </location>
</feature>
<dbReference type="RefSeq" id="XP_013082132.2">
    <property type="nucleotide sequence ID" value="XM_013226678.2"/>
</dbReference>
<dbReference type="VEuPathDB" id="VectorBase:BGLB039848"/>
<dbReference type="KEGG" id="bgt:106067494"/>
<proteinExistence type="predicted"/>
<dbReference type="AlphaFoldDB" id="A0A2C9M8Q3"/>
<evidence type="ECO:0000313" key="4">
    <source>
        <dbReference type="Proteomes" id="UP000076420"/>
    </source>
</evidence>